<protein>
    <recommendedName>
        <fullName evidence="3">protein-tyrosine-phosphatase</fullName>
        <ecNumber evidence="3">3.1.3.48</ecNumber>
    </recommendedName>
</protein>
<dbReference type="FunFam" id="3.90.190.10:FF:000002">
    <property type="entry name" value="receptor-type tyrosine-protein phosphatase delta isoform X2"/>
    <property type="match status" value="1"/>
</dbReference>
<sequence>MTPIFLVLLVAIDPIIAQNGGNISDSQYITYMTNPPTVLVRPQSQSVKAGNIASLHCTAEGSPAPQIQWRKNGKKLSQSQSRYLVQNYDNGVLLRIEPVKSPRDNNQYECRAENGVGDAVSAMAQLNVYDADKLPSGFPLISQAPTTKVVEMGHNAVLQCSAVGSPPPIISWVKDMLPIDTTNPRYTVLDSGALQIMKSDVNDQGTYECVANNSVGTEYSKSAILYVKVRRVAPTFSIPPPAVSEVMVGDSLNLTCVAVGSPMPFVKWRKGPSTDLTPDDNLPVGKNVLILTDIKESVNYTCTAASDLGVIEATSMVKVQSLPSAPENVQVSDITATSVKLSWSHKEPDKQQYYVIQHKPKHVNQAFAEISGITTMYYHVRSLSPYTEYELYVIAVNTIGRGPPSAPVTVTTGETTESTNGGAKPGTAPRKVQARPLSSTTMVIQWDEPETPNGQVTGYKVYYTTDQNQPMASWEHQMVDNSQLTTISELTPHTIYTIRVQALTSVGPGPLSTPIQIKTQQGVPSQPEMLTAVDIGETKVTLQWTKPAHSAENIISYELYWNDTYAQEKHHRKIPVTENYTLTGLYPNTLYYIWLAAKSQRGEGATTIPCPVRTKQYVPGDPQDVKATPINSTAVHVEWKPPKSKDQNGVIRGYQIHVQEVREEGKDLLNEPIRRDVQEDGVLEVNITGLQPDTRYSVQVAALTRKGDGDRSTPVHVRTPGGVPNKPDVNVKVLSKDPDVVELEWSQPSQTHGDLLGYRIRYGIRNQVLKEQFIQGTEQRTYKISDFKERGVDYEFRIAGQNSIGFGQETIRYWFSPEGEPTGPPTNLSYFFQTPDTVCVTWDPPMRKHRNGQIISYDVQFNKKNDHSTTIDRNTTKTRAVFTNLEENTEYVFHVRAHTSMGSGPYSEKITIMTEKDIGRAPMFVKAVATSDTSVEVWWDPVPNRGKIVGYQIFYTTTAVEDLDEWKQKTVGLTESADLVSLEKFTQYAITVAARYKTGLGRLSEKVTVQVKPEDVPLDLRAPDSSTHSMTLSWKPPIRLNPQNYKVSFDAVKEFVDSQGITQTQVIPRREILLDPTVTSTTINELQPFTTYNVNVSAIPRDGQYKPPAKITITTQMAAPKPMVKPDFYGVVNGEEIQVILPQASEEYGPISHYYLIVVPEDESSADKQPDELTEDMITGKGAKDRDNAPYIAAKFPQRDIPYTFHLGSGDIYEGYENRKLEKGKRYRIFVRAVVDTPRKHLYTSSPFSEYLSLDMREVPPGEPPRRPNPNTPVDGNPEVSVKTSGQEPGMVWVVGPIIAALMVSVFLVLLFVIKKRRQPCKAPDQAAVTRPLMAADISSNHAPSDPVEMRRLNFQTPGMASHPPIPISELGNHIERLKANDNLKFSQEYESIEPGQQFTWDHSNMEVNASKNRYANVIAYDHSRVILQTIDGISGTDYINANYCDGYRKQNAYVATQGPLQETFGDFWRMCWELRSSTIVMMTKLEERTRIKCDQYWPSRGSETYGLMTVTITDVQELATYCIRTFQILRAGYSERREIKQLQFTAWPDHGVPEHPAPFLQFLRRVRSLNPPESGPLIVHCSAGVGRTGCFIVIDSMLERIKHEKMIDIYGHVTCLRAQRNYMVQTEDQYIFIHDALYEAVICGNTEVPARNLHSHIQKLMQPEIDNITGMELEFKKLSNIKVDSSRFISANLPCNKHKNRLVHILPYECTRVCLQPQRNIEGSDYINASLIDGYRYRGAYIATQGPLVDTTDDFWRMLWEHNSTIVVMLTKLKEMGREKCHQYWPSDRSIRYQCFVVDPIAEYNMPQYILREFKVTDARDGASRTVRQFQFIDWPEQGVPKSGDGFIDFIGQVHKTKEQFGQDGPITVHCSAGVGRTGVFITLSIVLERMQYEGVVDIFQTVRILRTQRPAMVQTEDQYQFCYRASLEYLGSFDHYAN</sequence>
<keyword evidence="8" id="KW-0904">Protein phosphatase</keyword>
<evidence type="ECO:0000256" key="4">
    <source>
        <dbReference type="ARBA" id="ARBA00022692"/>
    </source>
</evidence>
<keyword evidence="5 18" id="KW-0732">Signal</keyword>
<dbReference type="GO" id="GO:0004725">
    <property type="term" value="F:protein tyrosine phosphatase activity"/>
    <property type="evidence" value="ECO:0007669"/>
    <property type="project" value="UniProtKB-EC"/>
</dbReference>
<evidence type="ECO:0000256" key="8">
    <source>
        <dbReference type="ARBA" id="ARBA00022912"/>
    </source>
</evidence>
<dbReference type="CDD" id="cd14553">
    <property type="entry name" value="R-PTPc-LAR-1"/>
    <property type="match status" value="1"/>
</dbReference>
<feature type="domain" description="Fibronectin type-III" evidence="22">
    <location>
        <begin position="621"/>
        <end position="722"/>
    </location>
</feature>
<dbReference type="Pfam" id="PF00041">
    <property type="entry name" value="fn3"/>
    <property type="match status" value="8"/>
</dbReference>
<comment type="catalytic activity">
    <reaction evidence="15">
        <text>O-phospho-L-tyrosyl-[protein] + H2O = L-tyrosyl-[protein] + phosphate</text>
        <dbReference type="Rhea" id="RHEA:10684"/>
        <dbReference type="Rhea" id="RHEA-COMP:10136"/>
        <dbReference type="Rhea" id="RHEA-COMP:20101"/>
        <dbReference type="ChEBI" id="CHEBI:15377"/>
        <dbReference type="ChEBI" id="CHEBI:43474"/>
        <dbReference type="ChEBI" id="CHEBI:46858"/>
        <dbReference type="ChEBI" id="CHEBI:61978"/>
        <dbReference type="EC" id="3.1.3.48"/>
    </reaction>
</comment>
<dbReference type="GO" id="GO:0009653">
    <property type="term" value="P:anatomical structure morphogenesis"/>
    <property type="evidence" value="ECO:0007669"/>
    <property type="project" value="UniProtKB-ARBA"/>
</dbReference>
<feature type="domain" description="Tyrosine specific protein phosphatases" evidence="20">
    <location>
        <begin position="1849"/>
        <end position="1922"/>
    </location>
</feature>
<dbReference type="SMART" id="SM00060">
    <property type="entry name" value="FN3"/>
    <property type="match status" value="8"/>
</dbReference>
<evidence type="ECO:0000256" key="7">
    <source>
        <dbReference type="ARBA" id="ARBA00022801"/>
    </source>
</evidence>
<dbReference type="FunFam" id="2.60.40.10:FF:000027">
    <property type="entry name" value="receptor-type tyrosine-protein phosphatase delta isoform X1"/>
    <property type="match status" value="1"/>
</dbReference>
<evidence type="ECO:0000256" key="6">
    <source>
        <dbReference type="ARBA" id="ARBA00022737"/>
    </source>
</evidence>
<feature type="domain" description="Fibronectin type-III" evidence="22">
    <location>
        <begin position="727"/>
        <end position="821"/>
    </location>
</feature>
<dbReference type="Pfam" id="PF13927">
    <property type="entry name" value="Ig_3"/>
    <property type="match status" value="1"/>
</dbReference>
<name>A0AAJ7J4J3_9HYME</name>
<feature type="chain" id="PRO_5042551606" description="protein-tyrosine-phosphatase" evidence="18">
    <location>
        <begin position="18"/>
        <end position="1940"/>
    </location>
</feature>
<evidence type="ECO:0000313" key="23">
    <source>
        <dbReference type="Proteomes" id="UP000694925"/>
    </source>
</evidence>
<dbReference type="FunFam" id="2.60.40.10:FF:000015">
    <property type="entry name" value="receptor-type tyrosine-protein phosphatase delta isoform X2"/>
    <property type="match status" value="1"/>
</dbReference>
<evidence type="ECO:0000259" key="19">
    <source>
        <dbReference type="PROSITE" id="PS50055"/>
    </source>
</evidence>
<dbReference type="InterPro" id="IPR003599">
    <property type="entry name" value="Ig_sub"/>
</dbReference>
<dbReference type="SMART" id="SM00408">
    <property type="entry name" value="IGc2"/>
    <property type="match status" value="3"/>
</dbReference>
<dbReference type="FunFam" id="2.60.40.10:FF:001111">
    <property type="entry name" value="tyrosine-protein phosphatase Lar isoform X1"/>
    <property type="match status" value="1"/>
</dbReference>
<evidence type="ECO:0000259" key="21">
    <source>
        <dbReference type="PROSITE" id="PS50835"/>
    </source>
</evidence>
<keyword evidence="7" id="KW-0378">Hydrolase</keyword>
<dbReference type="SUPFAM" id="SSF48726">
    <property type="entry name" value="Immunoglobulin"/>
    <property type="match status" value="3"/>
</dbReference>
<dbReference type="SMART" id="SM00409">
    <property type="entry name" value="IG"/>
    <property type="match status" value="4"/>
</dbReference>
<feature type="domain" description="Fibronectin type-III" evidence="22">
    <location>
        <begin position="325"/>
        <end position="415"/>
    </location>
</feature>
<dbReference type="Proteomes" id="UP000694925">
    <property type="component" value="Unplaced"/>
</dbReference>
<keyword evidence="13" id="KW-0325">Glycoprotein</keyword>
<dbReference type="FunFam" id="2.60.40.10:FF:001219">
    <property type="entry name" value="tyrosine-protein phosphatase Lar isoform X1"/>
    <property type="match status" value="1"/>
</dbReference>
<dbReference type="SUPFAM" id="SSF52799">
    <property type="entry name" value="(Phosphotyrosine protein) phosphatases II"/>
    <property type="match status" value="2"/>
</dbReference>
<dbReference type="InterPro" id="IPR013783">
    <property type="entry name" value="Ig-like_fold"/>
</dbReference>
<evidence type="ECO:0000256" key="14">
    <source>
        <dbReference type="ARBA" id="ARBA00023319"/>
    </source>
</evidence>
<dbReference type="PANTHER" id="PTHR46957:SF6">
    <property type="entry name" value="PROTEIN-TYROSINE-PHOSPHATASE"/>
    <property type="match status" value="1"/>
</dbReference>
<dbReference type="CTD" id="104121"/>
<dbReference type="PRINTS" id="PR00700">
    <property type="entry name" value="PRTYPHPHTASE"/>
</dbReference>
<evidence type="ECO:0000259" key="20">
    <source>
        <dbReference type="PROSITE" id="PS50056"/>
    </source>
</evidence>
<dbReference type="InterPro" id="IPR013098">
    <property type="entry name" value="Ig_I-set"/>
</dbReference>
<feature type="domain" description="Tyrosine-protein phosphatase" evidence="19">
    <location>
        <begin position="1672"/>
        <end position="1931"/>
    </location>
</feature>
<dbReference type="FunFam" id="2.60.40.10:FF:001197">
    <property type="entry name" value="tyrosine-protein phosphatase Lar isoform X1"/>
    <property type="match status" value="1"/>
</dbReference>
<dbReference type="InterPro" id="IPR000387">
    <property type="entry name" value="Tyr_Pase_dom"/>
</dbReference>
<dbReference type="FunFam" id="3.90.190.10:FF:000151">
    <property type="entry name" value="Receptor-type tyrosine-protein phosphatase S"/>
    <property type="match status" value="1"/>
</dbReference>
<feature type="domain" description="Tyrosine-protein phosphatase" evidence="19">
    <location>
        <begin position="1386"/>
        <end position="1641"/>
    </location>
</feature>
<dbReference type="FunFam" id="2.60.40.10:FF:000010">
    <property type="entry name" value="receptor-type tyrosine-protein phosphatase delta isoform X1"/>
    <property type="match status" value="1"/>
</dbReference>
<dbReference type="InterPro" id="IPR016130">
    <property type="entry name" value="Tyr_Pase_AS"/>
</dbReference>
<keyword evidence="23" id="KW-1185">Reference proteome</keyword>
<evidence type="ECO:0000256" key="12">
    <source>
        <dbReference type="ARBA" id="ARBA00023170"/>
    </source>
</evidence>
<dbReference type="GO" id="GO:0016020">
    <property type="term" value="C:membrane"/>
    <property type="evidence" value="ECO:0007669"/>
    <property type="project" value="UniProtKB-SubCell"/>
</dbReference>
<dbReference type="Gene3D" id="2.60.40.10">
    <property type="entry name" value="Immunoglobulins"/>
    <property type="match status" value="11"/>
</dbReference>
<dbReference type="FunFam" id="2.60.40.10:FF:001130">
    <property type="entry name" value="tyrosine-protein phosphatase Lar isoform X3"/>
    <property type="match status" value="1"/>
</dbReference>
<dbReference type="InterPro" id="IPR036116">
    <property type="entry name" value="FN3_sf"/>
</dbReference>
<evidence type="ECO:0000256" key="11">
    <source>
        <dbReference type="ARBA" id="ARBA00023157"/>
    </source>
</evidence>
<feature type="domain" description="Fibronectin type-III" evidence="22">
    <location>
        <begin position="428"/>
        <end position="522"/>
    </location>
</feature>
<feature type="domain" description="Fibronectin type-III" evidence="22">
    <location>
        <begin position="1016"/>
        <end position="1118"/>
    </location>
</feature>
<dbReference type="SUPFAM" id="SSF49265">
    <property type="entry name" value="Fibronectin type III"/>
    <property type="match status" value="5"/>
</dbReference>
<dbReference type="GO" id="GO:0048666">
    <property type="term" value="P:neuron development"/>
    <property type="evidence" value="ECO:0007669"/>
    <property type="project" value="UniProtKB-ARBA"/>
</dbReference>
<keyword evidence="4 17" id="KW-0812">Transmembrane</keyword>
<dbReference type="InterPro" id="IPR007110">
    <property type="entry name" value="Ig-like_dom"/>
</dbReference>
<dbReference type="PANTHER" id="PTHR46957">
    <property type="entry name" value="CYTOKINE RECEPTOR"/>
    <property type="match status" value="1"/>
</dbReference>
<feature type="domain" description="Ig-like" evidence="21">
    <location>
        <begin position="139"/>
        <end position="225"/>
    </location>
</feature>
<dbReference type="PROSITE" id="PS50853">
    <property type="entry name" value="FN3"/>
    <property type="match status" value="8"/>
</dbReference>
<feature type="domain" description="Fibronectin type-III" evidence="22">
    <location>
        <begin position="824"/>
        <end position="917"/>
    </location>
</feature>
<keyword evidence="14" id="KW-0393">Immunoglobulin domain</keyword>
<comment type="subcellular location">
    <subcellularLocation>
        <location evidence="1">Membrane</location>
        <topology evidence="1">Single-pass type I membrane protein</topology>
    </subcellularLocation>
</comment>
<feature type="domain" description="Fibronectin type-III" evidence="22">
    <location>
        <begin position="526"/>
        <end position="617"/>
    </location>
</feature>
<feature type="region of interest" description="Disordered" evidence="16">
    <location>
        <begin position="1256"/>
        <end position="1283"/>
    </location>
</feature>
<dbReference type="RefSeq" id="XP_017884552.1">
    <property type="nucleotide sequence ID" value="XM_018029063.2"/>
</dbReference>
<feature type="region of interest" description="Disordered" evidence="16">
    <location>
        <begin position="410"/>
        <end position="437"/>
    </location>
</feature>
<dbReference type="FunFam" id="2.60.40.10:FF:001015">
    <property type="entry name" value="tyrosine-protein phosphatase Lar isoform X4"/>
    <property type="match status" value="1"/>
</dbReference>
<evidence type="ECO:0000256" key="9">
    <source>
        <dbReference type="ARBA" id="ARBA00022989"/>
    </source>
</evidence>
<evidence type="ECO:0000259" key="22">
    <source>
        <dbReference type="PROSITE" id="PS50853"/>
    </source>
</evidence>
<dbReference type="InterPro" id="IPR029021">
    <property type="entry name" value="Prot-tyrosine_phosphatase-like"/>
</dbReference>
<dbReference type="InterPro" id="IPR050713">
    <property type="entry name" value="RTP_Phos/Ushers"/>
</dbReference>
<dbReference type="EC" id="3.1.3.48" evidence="3"/>
<evidence type="ECO:0000256" key="15">
    <source>
        <dbReference type="ARBA" id="ARBA00051722"/>
    </source>
</evidence>
<evidence type="ECO:0000256" key="10">
    <source>
        <dbReference type="ARBA" id="ARBA00023136"/>
    </source>
</evidence>
<keyword evidence="11" id="KW-1015">Disulfide bond</keyword>
<feature type="transmembrane region" description="Helical" evidence="17">
    <location>
        <begin position="1291"/>
        <end position="1314"/>
    </location>
</feature>
<dbReference type="GeneID" id="108627692"/>
<keyword evidence="9 17" id="KW-1133">Transmembrane helix</keyword>
<dbReference type="InterPro" id="IPR003961">
    <property type="entry name" value="FN3_dom"/>
</dbReference>
<dbReference type="PROSITE" id="PS50055">
    <property type="entry name" value="TYR_PHOSPHATASE_PTP"/>
    <property type="match status" value="2"/>
</dbReference>
<dbReference type="FunFam" id="2.60.40.10:FF:000023">
    <property type="entry name" value="receptor-type tyrosine-protein phosphatase delta isoform X2"/>
    <property type="match status" value="1"/>
</dbReference>
<evidence type="ECO:0000256" key="3">
    <source>
        <dbReference type="ARBA" id="ARBA00013064"/>
    </source>
</evidence>
<dbReference type="PROSITE" id="PS50835">
    <property type="entry name" value="IG_LIKE"/>
    <property type="match status" value="3"/>
</dbReference>
<evidence type="ECO:0000256" key="13">
    <source>
        <dbReference type="ARBA" id="ARBA00023180"/>
    </source>
</evidence>
<evidence type="ECO:0000256" key="1">
    <source>
        <dbReference type="ARBA" id="ARBA00004479"/>
    </source>
</evidence>
<evidence type="ECO:0000256" key="2">
    <source>
        <dbReference type="ARBA" id="ARBA00010504"/>
    </source>
</evidence>
<dbReference type="InterPro" id="IPR003595">
    <property type="entry name" value="Tyr_Pase_cat"/>
</dbReference>
<dbReference type="InterPro" id="IPR036179">
    <property type="entry name" value="Ig-like_dom_sf"/>
</dbReference>
<reference evidence="24" key="1">
    <citation type="submission" date="2025-08" db="UniProtKB">
        <authorList>
            <consortium name="RefSeq"/>
        </authorList>
    </citation>
    <scope>IDENTIFICATION</scope>
    <source>
        <tissue evidence="24">Whole body</tissue>
    </source>
</reference>
<evidence type="ECO:0000256" key="17">
    <source>
        <dbReference type="SAM" id="Phobius"/>
    </source>
</evidence>
<dbReference type="PROSITE" id="PS50056">
    <property type="entry name" value="TYR_PHOSPHATASE_2"/>
    <property type="match status" value="2"/>
</dbReference>
<dbReference type="FunFam" id="2.60.40.10:FF:001000">
    <property type="entry name" value="tyrosine-protein phosphatase Lar isoform X3"/>
    <property type="match status" value="1"/>
</dbReference>
<dbReference type="SMART" id="SM00194">
    <property type="entry name" value="PTPc"/>
    <property type="match status" value="2"/>
</dbReference>
<proteinExistence type="inferred from homology"/>
<dbReference type="CDD" id="cd00063">
    <property type="entry name" value="FN3"/>
    <property type="match status" value="8"/>
</dbReference>
<feature type="compositionally biased region" description="Basic and acidic residues" evidence="16">
    <location>
        <begin position="1256"/>
        <end position="1266"/>
    </location>
</feature>
<dbReference type="PRINTS" id="PR00014">
    <property type="entry name" value="FNTYPEIII"/>
</dbReference>
<accession>A0AAJ7J4J3</accession>
<dbReference type="Pfam" id="PF07679">
    <property type="entry name" value="I-set"/>
    <property type="match status" value="2"/>
</dbReference>
<feature type="domain" description="Ig-like" evidence="21">
    <location>
        <begin position="234"/>
        <end position="318"/>
    </location>
</feature>
<gene>
    <name evidence="24" type="primary">LOC108627692</name>
</gene>
<evidence type="ECO:0000256" key="16">
    <source>
        <dbReference type="SAM" id="MobiDB-lite"/>
    </source>
</evidence>
<keyword evidence="12" id="KW-0675">Receptor</keyword>
<keyword evidence="6" id="KW-0677">Repeat</keyword>
<feature type="domain" description="Ig-like" evidence="21">
    <location>
        <begin position="36"/>
        <end position="127"/>
    </location>
</feature>
<dbReference type="InterPro" id="IPR000242">
    <property type="entry name" value="PTP_cat"/>
</dbReference>
<dbReference type="InterPro" id="IPR003598">
    <property type="entry name" value="Ig_sub2"/>
</dbReference>
<dbReference type="Gene3D" id="3.90.190.10">
    <property type="entry name" value="Protein tyrosine phosphatase superfamily"/>
    <property type="match status" value="2"/>
</dbReference>
<feature type="compositionally biased region" description="Low complexity" evidence="16">
    <location>
        <begin position="410"/>
        <end position="422"/>
    </location>
</feature>
<feature type="signal peptide" evidence="18">
    <location>
        <begin position="1"/>
        <end position="17"/>
    </location>
</feature>
<evidence type="ECO:0000313" key="24">
    <source>
        <dbReference type="RefSeq" id="XP_017884552.1"/>
    </source>
</evidence>
<organism evidence="23 24">
    <name type="scientific">Ceratina calcarata</name>
    <dbReference type="NCBI Taxonomy" id="156304"/>
    <lineage>
        <taxon>Eukaryota</taxon>
        <taxon>Metazoa</taxon>
        <taxon>Ecdysozoa</taxon>
        <taxon>Arthropoda</taxon>
        <taxon>Hexapoda</taxon>
        <taxon>Insecta</taxon>
        <taxon>Pterygota</taxon>
        <taxon>Neoptera</taxon>
        <taxon>Endopterygota</taxon>
        <taxon>Hymenoptera</taxon>
        <taxon>Apocrita</taxon>
        <taxon>Aculeata</taxon>
        <taxon>Apoidea</taxon>
        <taxon>Anthophila</taxon>
        <taxon>Apidae</taxon>
        <taxon>Ceratina</taxon>
        <taxon>Zadontomerus</taxon>
    </lineage>
</organism>
<comment type="similarity">
    <text evidence="2">Belongs to the protein-tyrosine phosphatase family. Receptor class 2A subfamily.</text>
</comment>
<feature type="domain" description="Fibronectin type-III" evidence="22">
    <location>
        <begin position="921"/>
        <end position="1014"/>
    </location>
</feature>
<dbReference type="SMART" id="SM00404">
    <property type="entry name" value="PTPc_motif"/>
    <property type="match status" value="2"/>
</dbReference>
<dbReference type="Pfam" id="PF00102">
    <property type="entry name" value="Y_phosphatase"/>
    <property type="match status" value="2"/>
</dbReference>
<evidence type="ECO:0000256" key="5">
    <source>
        <dbReference type="ARBA" id="ARBA00022729"/>
    </source>
</evidence>
<feature type="domain" description="Tyrosine specific protein phosphatases" evidence="20">
    <location>
        <begin position="1561"/>
        <end position="1632"/>
    </location>
</feature>
<dbReference type="PROSITE" id="PS00383">
    <property type="entry name" value="TYR_PHOSPHATASE_1"/>
    <property type="match status" value="2"/>
</dbReference>
<evidence type="ECO:0000256" key="18">
    <source>
        <dbReference type="SAM" id="SignalP"/>
    </source>
</evidence>
<keyword evidence="10 17" id="KW-0472">Membrane</keyword>